<protein>
    <submittedName>
        <fullName evidence="3">Repeat domain-containing protein</fullName>
    </submittedName>
</protein>
<dbReference type="Pfam" id="PF13517">
    <property type="entry name" value="FG-GAP_3"/>
    <property type="match status" value="4"/>
</dbReference>
<dbReference type="PANTHER" id="PTHR16026:SF0">
    <property type="entry name" value="CARTILAGE ACIDIC PROTEIN 1"/>
    <property type="match status" value="1"/>
</dbReference>
<sequence>MKIHAIYKKLTVAFFLCCLLSCSEQSSEEKMLQILAETKLKLFSYRNSFCPEAKLAFCDSLLKTLTMSDETLIQKTTFQKAHALLEEGMTAEAIILLEKLAEDKKLPTVMAQIVDTDLGMAYLRLGEQTNCISNHSAEACIFPIKGGGIHKIQTGSRAAIEQYQAILGRNYDDLESRWLLNISYMTLGEYPQNVPANLLIPNMGVSKVTQDIKPFDDVATDLKIDIKNMAGGAILEDFDNDGYTDIVTSSISINEEMHYFKNNGNGTFSDLSEKSGLKKFTGGLNIMQTDYNNDGFKDIFVTRGAWHVGIYGEQPNSLLRNNGNGTFTDVTIDAGLLSFHPTQTATWNDFNNDGWLDLFIGNESPTDDQLSFGHPCEFYINNKNGTFSEISEKANCHINAFVKGVTSGDYNNDGWQDLFVSTMSGRKYLLKNTGLIRGKPHFEDVTGAANLDKEQNRTFPTWFWDFDNDGWLDIFVGDYTFANKSLAYYAATDYLNNPITYTGQPFLYRNNHDGTFTNVTEAMGLNKTAFTMGSNFGDIDNDGFLDMYLGTGNPDYKSLVPNKMFRNNKGKNFEDVTTLAKVGNLQKGHGVAFADMDNDGDQDIYIEMGGAFRGDAYQNSFFRNPGQNNNHWLSMELEGTESNKAAIGSRIKISFREDGIPRTIYRDVNSGGSFGSSPLKREIGLGKATMIDEIEIKWNGSGLKQVFKNLPADQFIRITEGSNAILKKNPKKFNFKNSALHDIPICAGIR</sequence>
<reference evidence="3 4" key="1">
    <citation type="submission" date="2016-10" db="EMBL/GenBank/DDBJ databases">
        <authorList>
            <person name="de Groot N.N."/>
        </authorList>
    </citation>
    <scope>NUCLEOTIDE SEQUENCE [LARGE SCALE GENOMIC DNA]</scope>
    <source>
        <strain evidence="4">E92,LMG 26720,CCM 7988</strain>
    </source>
</reference>
<feature type="domain" description="ASPIC/UnbV" evidence="2">
    <location>
        <begin position="646"/>
        <end position="716"/>
    </location>
</feature>
<organism evidence="3 4">
    <name type="scientific">Pseudarcicella hirudinis</name>
    <dbReference type="NCBI Taxonomy" id="1079859"/>
    <lineage>
        <taxon>Bacteria</taxon>
        <taxon>Pseudomonadati</taxon>
        <taxon>Bacteroidota</taxon>
        <taxon>Cytophagia</taxon>
        <taxon>Cytophagales</taxon>
        <taxon>Flectobacillaceae</taxon>
        <taxon>Pseudarcicella</taxon>
    </lineage>
</organism>
<dbReference type="InterPro" id="IPR028994">
    <property type="entry name" value="Integrin_alpha_N"/>
</dbReference>
<dbReference type="Pfam" id="PF07593">
    <property type="entry name" value="UnbV_ASPIC"/>
    <property type="match status" value="1"/>
</dbReference>
<dbReference type="OrthoDB" id="1488345at2"/>
<accession>A0A1I5P1D7</accession>
<dbReference type="InterPro" id="IPR027039">
    <property type="entry name" value="Crtac1"/>
</dbReference>
<dbReference type="Gene3D" id="2.130.10.130">
    <property type="entry name" value="Integrin alpha, N-terminal"/>
    <property type="match status" value="2"/>
</dbReference>
<name>A0A1I5P1D7_9BACT</name>
<dbReference type="Proteomes" id="UP000199306">
    <property type="component" value="Unassembled WGS sequence"/>
</dbReference>
<evidence type="ECO:0000256" key="1">
    <source>
        <dbReference type="ARBA" id="ARBA00022729"/>
    </source>
</evidence>
<proteinExistence type="predicted"/>
<dbReference type="InterPro" id="IPR011519">
    <property type="entry name" value="UnbV_ASPIC"/>
</dbReference>
<dbReference type="AlphaFoldDB" id="A0A1I5P1D7"/>
<dbReference type="PANTHER" id="PTHR16026">
    <property type="entry name" value="CARTILAGE ACIDIC PROTEIN 1"/>
    <property type="match status" value="1"/>
</dbReference>
<keyword evidence="1" id="KW-0732">Signal</keyword>
<dbReference type="RefSeq" id="WP_092012608.1">
    <property type="nucleotide sequence ID" value="NZ_FOXH01000002.1"/>
</dbReference>
<dbReference type="STRING" id="1079859.SAMN04515674_102201"/>
<gene>
    <name evidence="3" type="ORF">SAMN04515674_102201</name>
</gene>
<keyword evidence="4" id="KW-1185">Reference proteome</keyword>
<dbReference type="InterPro" id="IPR013517">
    <property type="entry name" value="FG-GAP"/>
</dbReference>
<evidence type="ECO:0000313" key="4">
    <source>
        <dbReference type="Proteomes" id="UP000199306"/>
    </source>
</evidence>
<dbReference type="SUPFAM" id="SSF69318">
    <property type="entry name" value="Integrin alpha N-terminal domain"/>
    <property type="match status" value="1"/>
</dbReference>
<evidence type="ECO:0000313" key="3">
    <source>
        <dbReference type="EMBL" id="SFP27306.1"/>
    </source>
</evidence>
<evidence type="ECO:0000259" key="2">
    <source>
        <dbReference type="Pfam" id="PF07593"/>
    </source>
</evidence>
<dbReference type="EMBL" id="FOXH01000002">
    <property type="protein sequence ID" value="SFP27306.1"/>
    <property type="molecule type" value="Genomic_DNA"/>
</dbReference>